<dbReference type="PATRIC" id="fig|1263870.3.peg.6400"/>
<keyword evidence="1" id="KW-0285">Flavoprotein</keyword>
<dbReference type="OrthoDB" id="9778912at2"/>
<reference evidence="5 6" key="1">
    <citation type="journal article" date="2013" name="Mar. Genomics">
        <title>Expression of sulfatases in Rhodopirellula baltica and the diversity of sulfatases in the genus Rhodopirellula.</title>
        <authorList>
            <person name="Wegner C.E."/>
            <person name="Richter-Heitmann T."/>
            <person name="Klindworth A."/>
            <person name="Klockow C."/>
            <person name="Richter M."/>
            <person name="Achstetter T."/>
            <person name="Glockner F.O."/>
            <person name="Harder J."/>
        </authorList>
    </citation>
    <scope>NUCLEOTIDE SEQUENCE [LARGE SCALE GENOMIC DNA]</scope>
    <source>
        <strain evidence="5 6">SM41</strain>
    </source>
</reference>
<accession>M5TTV7</accession>
<dbReference type="PANTHER" id="PTHR32332:SF33">
    <property type="entry name" value="NITRONATE MONOOXYGENASE DOMAIN-CONTAINING PROTEIN"/>
    <property type="match status" value="1"/>
</dbReference>
<dbReference type="Gene3D" id="3.20.20.70">
    <property type="entry name" value="Aldolase class I"/>
    <property type="match status" value="1"/>
</dbReference>
<gene>
    <name evidence="5" type="ORF">RSSM_06044</name>
</gene>
<evidence type="ECO:0000313" key="5">
    <source>
        <dbReference type="EMBL" id="EMI52489.1"/>
    </source>
</evidence>
<dbReference type="AlphaFoldDB" id="M5TTV7"/>
<dbReference type="Pfam" id="PF03060">
    <property type="entry name" value="NMO"/>
    <property type="match status" value="1"/>
</dbReference>
<dbReference type="Proteomes" id="UP000011885">
    <property type="component" value="Unassembled WGS sequence"/>
</dbReference>
<feature type="region of interest" description="Disordered" evidence="4">
    <location>
        <begin position="1"/>
        <end position="23"/>
    </location>
</feature>
<dbReference type="PANTHER" id="PTHR32332">
    <property type="entry name" value="2-NITROPROPANE DIOXYGENASE"/>
    <property type="match status" value="1"/>
</dbReference>
<keyword evidence="2" id="KW-0288">FMN</keyword>
<evidence type="ECO:0000256" key="4">
    <source>
        <dbReference type="SAM" id="MobiDB-lite"/>
    </source>
</evidence>
<evidence type="ECO:0000256" key="3">
    <source>
        <dbReference type="ARBA" id="ARBA00023002"/>
    </source>
</evidence>
<proteinExistence type="predicted"/>
<dbReference type="RefSeq" id="WP_008687501.1">
    <property type="nucleotide sequence ID" value="NZ_ANOH01000428.1"/>
</dbReference>
<dbReference type="GO" id="GO:0051213">
    <property type="term" value="F:dioxygenase activity"/>
    <property type="evidence" value="ECO:0007669"/>
    <property type="project" value="UniProtKB-KW"/>
</dbReference>
<name>M5TTV7_9BACT</name>
<evidence type="ECO:0000256" key="1">
    <source>
        <dbReference type="ARBA" id="ARBA00022630"/>
    </source>
</evidence>
<protein>
    <submittedName>
        <fullName evidence="5">2-nitropropane dioxygenase, NPD</fullName>
    </submittedName>
</protein>
<dbReference type="InterPro" id="IPR004136">
    <property type="entry name" value="NMO"/>
</dbReference>
<comment type="caution">
    <text evidence="5">The sequence shown here is derived from an EMBL/GenBank/DDBJ whole genome shotgun (WGS) entry which is preliminary data.</text>
</comment>
<dbReference type="CDD" id="cd04730">
    <property type="entry name" value="NPD_like"/>
    <property type="match status" value="1"/>
</dbReference>
<dbReference type="SUPFAM" id="SSF51412">
    <property type="entry name" value="Inosine monophosphate dehydrogenase (IMPDH)"/>
    <property type="match status" value="1"/>
</dbReference>
<keyword evidence="5" id="KW-0223">Dioxygenase</keyword>
<evidence type="ECO:0000256" key="2">
    <source>
        <dbReference type="ARBA" id="ARBA00022643"/>
    </source>
</evidence>
<sequence length="508" mass="54395">MAPKEIAPTASTEHADHDTAQRKPTIIQGGMGVAVSDWRLARSVALTGQMGVVSGTAMDTVLARRLQNGDLDGKMRHALAEFPYPKMAQKIIDRYYIEGGKSADAPYKATPVVSQAPKQDQLELVVAANFVEVFLAKEDHDGLVGVNFLEKIQTPTLASLFGAMLAGVDYVLMGAGIPRHIPGVLDRLAEGEKVEYPLYVLDAPADEPVVTTFDPMEFGEGDIPWINRPKFLAIVSSATLASMLAKKSNGRVDGFIVEGASAGGHNAPPRGKMKLNEQGEPIYGKRDAVDLDAIAAIGLPFWLAGSYGTPEAVQQALTTGASGVQVGTAFAFSNESGLLPEIKRDVIERCRNGSIEVHTDPLASPTGFPFKVLQKRGTVSEESVYQQRRRVCDLGFLRQAYRKEDGSTGWRCPGEPVQSFVAKGGEESACEGRKCICNGLVANIGLGQTRRDGTTEPAIVTCGDDVQSILQFLATPEATEYSAPQVVRHLLSAVSPRETSQSPAMVAV</sequence>
<evidence type="ECO:0000313" key="6">
    <source>
        <dbReference type="Proteomes" id="UP000011885"/>
    </source>
</evidence>
<keyword evidence="3" id="KW-0560">Oxidoreductase</keyword>
<dbReference type="InterPro" id="IPR013785">
    <property type="entry name" value="Aldolase_TIM"/>
</dbReference>
<dbReference type="EMBL" id="ANOH01000428">
    <property type="protein sequence ID" value="EMI52489.1"/>
    <property type="molecule type" value="Genomic_DNA"/>
</dbReference>
<dbReference type="GO" id="GO:0018580">
    <property type="term" value="F:nitronate monooxygenase activity"/>
    <property type="evidence" value="ECO:0007669"/>
    <property type="project" value="InterPro"/>
</dbReference>
<organism evidence="5 6">
    <name type="scientific">Rhodopirellula sallentina SM41</name>
    <dbReference type="NCBI Taxonomy" id="1263870"/>
    <lineage>
        <taxon>Bacteria</taxon>
        <taxon>Pseudomonadati</taxon>
        <taxon>Planctomycetota</taxon>
        <taxon>Planctomycetia</taxon>
        <taxon>Pirellulales</taxon>
        <taxon>Pirellulaceae</taxon>
        <taxon>Rhodopirellula</taxon>
    </lineage>
</organism>
<keyword evidence="6" id="KW-1185">Reference proteome</keyword>